<protein>
    <submittedName>
        <fullName evidence="4">Hpt domain-containing protein</fullName>
    </submittedName>
</protein>
<keyword evidence="1" id="KW-0902">Two-component regulatory system</keyword>
<dbReference type="RefSeq" id="WP_263296785.1">
    <property type="nucleotide sequence ID" value="NZ_JAIQDJ010000005.1"/>
</dbReference>
<sequence length="119" mass="12937">MREVFLLELEDITKNVENALAAWCKDFSNPAPTRALSRAFHTLKGSAPVIGATQLADLGRAAEQAAKHAGRKRNPDQALIDAITAASHLLPQWLHAMRHSQPVPDGTVRVTRLLQRAAG</sequence>
<evidence type="ECO:0000256" key="2">
    <source>
        <dbReference type="PROSITE-ProRule" id="PRU00110"/>
    </source>
</evidence>
<proteinExistence type="predicted"/>
<dbReference type="EMBL" id="JAIQDJ010000005">
    <property type="protein sequence ID" value="MBZ4186588.1"/>
    <property type="molecule type" value="Genomic_DNA"/>
</dbReference>
<gene>
    <name evidence="4" type="ORF">K7B09_09665</name>
</gene>
<organism evidence="4 5">
    <name type="scientific">Thermomonas beijingensis</name>
    <dbReference type="NCBI Taxonomy" id="2872701"/>
    <lineage>
        <taxon>Bacteria</taxon>
        <taxon>Pseudomonadati</taxon>
        <taxon>Pseudomonadota</taxon>
        <taxon>Gammaproteobacteria</taxon>
        <taxon>Lysobacterales</taxon>
        <taxon>Lysobacteraceae</taxon>
        <taxon>Thermomonas</taxon>
    </lineage>
</organism>
<dbReference type="SUPFAM" id="SSF47226">
    <property type="entry name" value="Histidine-containing phosphotransfer domain, HPT domain"/>
    <property type="match status" value="1"/>
</dbReference>
<evidence type="ECO:0000313" key="5">
    <source>
        <dbReference type="Proteomes" id="UP001430290"/>
    </source>
</evidence>
<dbReference type="CDD" id="cd00088">
    <property type="entry name" value="HPT"/>
    <property type="match status" value="1"/>
</dbReference>
<dbReference type="Pfam" id="PF01627">
    <property type="entry name" value="Hpt"/>
    <property type="match status" value="1"/>
</dbReference>
<evidence type="ECO:0000259" key="3">
    <source>
        <dbReference type="PROSITE" id="PS50894"/>
    </source>
</evidence>
<keyword evidence="5" id="KW-1185">Reference proteome</keyword>
<dbReference type="InterPro" id="IPR008207">
    <property type="entry name" value="Sig_transdc_His_kin_Hpt_dom"/>
</dbReference>
<dbReference type="Gene3D" id="1.20.120.160">
    <property type="entry name" value="HPT domain"/>
    <property type="match status" value="1"/>
</dbReference>
<name>A0ABS7TFE8_9GAMM</name>
<reference evidence="4" key="1">
    <citation type="submission" date="2021-09" db="EMBL/GenBank/DDBJ databases">
        <authorList>
            <person name="Wu T."/>
            <person name="Guo S.Z."/>
        </authorList>
    </citation>
    <scope>NUCLEOTIDE SEQUENCE</scope>
    <source>
        <strain evidence="4">RSS-23</strain>
    </source>
</reference>
<dbReference type="PROSITE" id="PS50894">
    <property type="entry name" value="HPT"/>
    <property type="match status" value="1"/>
</dbReference>
<evidence type="ECO:0000313" key="4">
    <source>
        <dbReference type="EMBL" id="MBZ4186588.1"/>
    </source>
</evidence>
<dbReference type="InterPro" id="IPR036641">
    <property type="entry name" value="HPT_dom_sf"/>
</dbReference>
<dbReference type="Proteomes" id="UP001430290">
    <property type="component" value="Unassembled WGS sequence"/>
</dbReference>
<feature type="modified residue" description="Phosphohistidine" evidence="2">
    <location>
        <position position="41"/>
    </location>
</feature>
<keyword evidence="2" id="KW-0597">Phosphoprotein</keyword>
<dbReference type="SMART" id="SM00073">
    <property type="entry name" value="HPT"/>
    <property type="match status" value="1"/>
</dbReference>
<feature type="domain" description="HPt" evidence="3">
    <location>
        <begin position="1"/>
        <end position="97"/>
    </location>
</feature>
<comment type="caution">
    <text evidence="4">The sequence shown here is derived from an EMBL/GenBank/DDBJ whole genome shotgun (WGS) entry which is preliminary data.</text>
</comment>
<evidence type="ECO:0000256" key="1">
    <source>
        <dbReference type="ARBA" id="ARBA00023012"/>
    </source>
</evidence>
<accession>A0ABS7TFE8</accession>